<dbReference type="Proteomes" id="UP000244338">
    <property type="component" value="Unassembled WGS sequence"/>
</dbReference>
<evidence type="ECO:0000313" key="3">
    <source>
        <dbReference type="Proteomes" id="UP000244338"/>
    </source>
</evidence>
<dbReference type="InterPro" id="IPR016796">
    <property type="entry name" value="UCP021774"/>
</dbReference>
<dbReference type="CDD" id="cd14797">
    <property type="entry name" value="DUF302"/>
    <property type="match status" value="1"/>
</dbReference>
<comment type="caution">
    <text evidence="2">The sequence shown here is derived from an EMBL/GenBank/DDBJ whole genome shotgun (WGS) entry which is preliminary data.</text>
</comment>
<accession>A0A2R6Y0K3</accession>
<name>A0A2R6Y0K3_9BACL</name>
<dbReference type="Gene3D" id="3.30.310.70">
    <property type="entry name" value="TT1751-like domain"/>
    <property type="match status" value="1"/>
</dbReference>
<organism evidence="2 3">
    <name type="scientific">Candidatus Carbonibacillus altaicus</name>
    <dbReference type="NCBI Taxonomy" id="2163959"/>
    <lineage>
        <taxon>Bacteria</taxon>
        <taxon>Bacillati</taxon>
        <taxon>Bacillota</taxon>
        <taxon>Bacilli</taxon>
        <taxon>Bacillales</taxon>
        <taxon>Candidatus Carbonibacillus</taxon>
    </lineage>
</organism>
<dbReference type="PANTHER" id="PTHR38342">
    <property type="entry name" value="SLR5037 PROTEIN"/>
    <property type="match status" value="1"/>
</dbReference>
<dbReference type="InterPro" id="IPR005180">
    <property type="entry name" value="DUF302"/>
</dbReference>
<protein>
    <recommendedName>
        <fullName evidence="1">DUF302 domain-containing protein</fullName>
    </recommendedName>
</protein>
<feature type="domain" description="DUF302" evidence="1">
    <location>
        <begin position="45"/>
        <end position="99"/>
    </location>
</feature>
<dbReference type="PIRSF" id="PIRSF021774">
    <property type="entry name" value="UCP021774"/>
    <property type="match status" value="1"/>
</dbReference>
<proteinExistence type="predicted"/>
<sequence>MSAFHRTLDTSKSVDETIQMLEGALKEKKFGILWQMDIPGILQQKGVAYEGGAYRVLEVCNPHEASEALATNLHAGYFLPCKIVVYESDGKTHVGITRPTVLMQHVADEKLQVLSERVEQALVDAVQKALA</sequence>
<gene>
    <name evidence="2" type="ORF">BSOLF_0594</name>
</gene>
<dbReference type="EMBL" id="PEBX01000039">
    <property type="protein sequence ID" value="PTQ56207.1"/>
    <property type="molecule type" value="Genomic_DNA"/>
</dbReference>
<dbReference type="Pfam" id="PF03625">
    <property type="entry name" value="DUF302"/>
    <property type="match status" value="1"/>
</dbReference>
<dbReference type="SUPFAM" id="SSF103247">
    <property type="entry name" value="TT1751-like"/>
    <property type="match status" value="1"/>
</dbReference>
<dbReference type="PANTHER" id="PTHR38342:SF1">
    <property type="entry name" value="SLR5037 PROTEIN"/>
    <property type="match status" value="1"/>
</dbReference>
<evidence type="ECO:0000259" key="1">
    <source>
        <dbReference type="Pfam" id="PF03625"/>
    </source>
</evidence>
<evidence type="ECO:0000313" key="2">
    <source>
        <dbReference type="EMBL" id="PTQ56207.1"/>
    </source>
</evidence>
<reference evidence="3" key="1">
    <citation type="journal article" date="2018" name="Sci. Rep.">
        <title>Lignite coal burning seam in the remote Altai Mountains harbors a hydrogen-driven thermophilic microbial community.</title>
        <authorList>
            <person name="Kadnikov V.V."/>
            <person name="Mardanov A.V."/>
            <person name="Ivasenko D.A."/>
            <person name="Antsiferov D.V."/>
            <person name="Beletsky A.V."/>
            <person name="Karnachuk O.V."/>
            <person name="Ravin N.V."/>
        </authorList>
    </citation>
    <scope>NUCLEOTIDE SEQUENCE [LARGE SCALE GENOMIC DNA]</scope>
</reference>
<dbReference type="InterPro" id="IPR035923">
    <property type="entry name" value="TT1751-like_sf"/>
</dbReference>
<dbReference type="AlphaFoldDB" id="A0A2R6Y0K3"/>